<dbReference type="EMBL" id="PQXF01000009">
    <property type="protein sequence ID" value="PXF60956.1"/>
    <property type="molecule type" value="Genomic_DNA"/>
</dbReference>
<reference evidence="1" key="1">
    <citation type="submission" date="2018-01" db="EMBL/GenBank/DDBJ databases">
        <authorList>
            <person name="Krukenberg V."/>
        </authorList>
    </citation>
    <scope>NUCLEOTIDE SEQUENCE</scope>
    <source>
        <strain evidence="1">E20ANME2</strain>
    </source>
</reference>
<sequence>MKRDFLGVGLSFPWRVEDGKIAWSGYDESIRESIMLILGTAKGERVMRPDFGCGIQELEFSINDTSTASLAIFYIEEALKKWEPRIELIRVDADADSKDVDRLNISIEYRIITTNTRYNIVYPFYLGRG</sequence>
<evidence type="ECO:0000313" key="1">
    <source>
        <dbReference type="EMBL" id="PXF60956.1"/>
    </source>
</evidence>
<organism evidence="1 2">
    <name type="scientific">Candidatus Methanogaster sp</name>
    <dbReference type="NCBI Taxonomy" id="3386292"/>
    <lineage>
        <taxon>Archaea</taxon>
        <taxon>Methanobacteriati</taxon>
        <taxon>Methanobacteriota</taxon>
        <taxon>Stenosarchaea group</taxon>
        <taxon>Methanomicrobia</taxon>
        <taxon>Methanosarcinales</taxon>
        <taxon>ANME-2 cluster</taxon>
        <taxon>Candidatus Methanogasteraceae</taxon>
        <taxon>Candidatus Methanogaster</taxon>
    </lineage>
</organism>
<name>A0AC61L3J1_9EURY</name>
<gene>
    <name evidence="1" type="ORF">C4B59_06280</name>
</gene>
<accession>A0AC61L3J1</accession>
<dbReference type="Proteomes" id="UP000248329">
    <property type="component" value="Unassembled WGS sequence"/>
</dbReference>
<comment type="caution">
    <text evidence="1">The sequence shown here is derived from an EMBL/GenBank/DDBJ whole genome shotgun (WGS) entry which is preliminary data.</text>
</comment>
<evidence type="ECO:0000313" key="2">
    <source>
        <dbReference type="Proteomes" id="UP000248329"/>
    </source>
</evidence>
<proteinExistence type="predicted"/>
<protein>
    <submittedName>
        <fullName evidence="1">Baseplate protein</fullName>
    </submittedName>
</protein>